<name>A0AAD3CUZ3_9STRA</name>
<dbReference type="AlphaFoldDB" id="A0AAD3CUZ3"/>
<evidence type="ECO:0000256" key="2">
    <source>
        <dbReference type="ARBA" id="ARBA00048655"/>
    </source>
</evidence>
<dbReference type="Gene3D" id="3.90.1200.10">
    <property type="match status" value="1"/>
</dbReference>
<comment type="caution">
    <text evidence="4">The sequence shown here is derived from an EMBL/GenBank/DDBJ whole genome shotgun (WGS) entry which is preliminary data.</text>
</comment>
<dbReference type="SUPFAM" id="SSF56112">
    <property type="entry name" value="Protein kinase-like (PK-like)"/>
    <property type="match status" value="1"/>
</dbReference>
<comment type="catalytic activity">
    <reaction evidence="2">
        <text>N(6)-D-ribulosyl-L-lysyl-[protein] + ATP = N(6)-(3-O-phospho-D-ribulosyl)-L-lysyl-[protein] + ADP + H(+)</text>
        <dbReference type="Rhea" id="RHEA:48432"/>
        <dbReference type="Rhea" id="RHEA-COMP:12103"/>
        <dbReference type="Rhea" id="RHEA-COMP:12104"/>
        <dbReference type="ChEBI" id="CHEBI:15378"/>
        <dbReference type="ChEBI" id="CHEBI:30616"/>
        <dbReference type="ChEBI" id="CHEBI:90418"/>
        <dbReference type="ChEBI" id="CHEBI:90420"/>
        <dbReference type="ChEBI" id="CHEBI:456216"/>
        <dbReference type="EC" id="2.7.1.172"/>
    </reaction>
    <physiologicalReaction direction="left-to-right" evidence="2">
        <dbReference type="Rhea" id="RHEA:48433"/>
    </physiologicalReaction>
</comment>
<dbReference type="PANTHER" id="PTHR12149">
    <property type="entry name" value="FRUCTOSAMINE 3 KINASE-RELATED PROTEIN"/>
    <property type="match status" value="1"/>
</dbReference>
<dbReference type="Gene3D" id="3.30.200.20">
    <property type="entry name" value="Phosphorylase Kinase, domain 1"/>
    <property type="match status" value="1"/>
</dbReference>
<evidence type="ECO:0000256" key="3">
    <source>
        <dbReference type="SAM" id="SignalP"/>
    </source>
</evidence>
<evidence type="ECO:0000313" key="5">
    <source>
        <dbReference type="Proteomes" id="UP001054902"/>
    </source>
</evidence>
<evidence type="ECO:0000256" key="1">
    <source>
        <dbReference type="ARBA" id="ARBA00011961"/>
    </source>
</evidence>
<feature type="chain" id="PRO_5042263799" description="protein-ribulosamine 3-kinase" evidence="3">
    <location>
        <begin position="22"/>
        <end position="358"/>
    </location>
</feature>
<dbReference type="PANTHER" id="PTHR12149:SF8">
    <property type="entry name" value="PROTEIN-RIBULOSAMINE 3-KINASE"/>
    <property type="match status" value="1"/>
</dbReference>
<dbReference type="Pfam" id="PF03881">
    <property type="entry name" value="Fructosamin_kin"/>
    <property type="match status" value="1"/>
</dbReference>
<feature type="signal peptide" evidence="3">
    <location>
        <begin position="1"/>
        <end position="21"/>
    </location>
</feature>
<organism evidence="4 5">
    <name type="scientific">Chaetoceros tenuissimus</name>
    <dbReference type="NCBI Taxonomy" id="426638"/>
    <lineage>
        <taxon>Eukaryota</taxon>
        <taxon>Sar</taxon>
        <taxon>Stramenopiles</taxon>
        <taxon>Ochrophyta</taxon>
        <taxon>Bacillariophyta</taxon>
        <taxon>Coscinodiscophyceae</taxon>
        <taxon>Chaetocerotophycidae</taxon>
        <taxon>Chaetocerotales</taxon>
        <taxon>Chaetocerotaceae</taxon>
        <taxon>Chaetoceros</taxon>
    </lineage>
</organism>
<dbReference type="Proteomes" id="UP001054902">
    <property type="component" value="Unassembled WGS sequence"/>
</dbReference>
<keyword evidence="3" id="KW-0732">Signal</keyword>
<gene>
    <name evidence="4" type="ORF">CTEN210_08929</name>
</gene>
<dbReference type="InterPro" id="IPR011009">
    <property type="entry name" value="Kinase-like_dom_sf"/>
</dbReference>
<reference evidence="4 5" key="1">
    <citation type="journal article" date="2021" name="Sci. Rep.">
        <title>The genome of the diatom Chaetoceros tenuissimus carries an ancient integrated fragment of an extant virus.</title>
        <authorList>
            <person name="Hongo Y."/>
            <person name="Kimura K."/>
            <person name="Takaki Y."/>
            <person name="Yoshida Y."/>
            <person name="Baba S."/>
            <person name="Kobayashi G."/>
            <person name="Nagasaki K."/>
            <person name="Hano T."/>
            <person name="Tomaru Y."/>
        </authorList>
    </citation>
    <scope>NUCLEOTIDE SEQUENCE [LARGE SCALE GENOMIC DNA]</scope>
    <source>
        <strain evidence="4 5">NIES-3715</strain>
    </source>
</reference>
<protein>
    <recommendedName>
        <fullName evidence="1">protein-ribulosamine 3-kinase</fullName>
        <ecNumber evidence="1">2.7.1.172</ecNumber>
    </recommendedName>
</protein>
<sequence length="358" mass="38824">MRLSLSLVTFLSTSLLNESIAFAPTSTKSAIARNIYSSFSSSKVFMATDPSEIYSGSSLLDSCSQACTNSLGTDIKLKPTTGGGASGGGGASVSAAIDEATGKKYFIKSASVNGGGASMLRAEYLGVKEMSDTQTIKVPTPIAFGEHHGPGRDIAFCVFEYLEFCGGGSGYELGKQLATMHKQGISSQGFGFHVDNTIGATPQPNLPWMDNWADFWDEHRLGHMLKLTYNAGLDKETVDKLRVKTRKLLSHNPQPSLIHGDLWGGNKGYAKVDGEVVPVIFDPATYYGDREADVAMTYLFGGFGSDFYEGYEEVWPLPEGHEKRKTVYNLYHILNHDVLFGGGYIRQAQGMISQILKM</sequence>
<dbReference type="EC" id="2.7.1.172" evidence="1"/>
<dbReference type="GO" id="GO:0102193">
    <property type="term" value="F:protein-ribulosamine 3-kinase activity"/>
    <property type="evidence" value="ECO:0007669"/>
    <property type="project" value="UniProtKB-EC"/>
</dbReference>
<proteinExistence type="predicted"/>
<dbReference type="EMBL" id="BLLK01000045">
    <property type="protein sequence ID" value="GFH52453.1"/>
    <property type="molecule type" value="Genomic_DNA"/>
</dbReference>
<keyword evidence="5" id="KW-1185">Reference proteome</keyword>
<evidence type="ECO:0000313" key="4">
    <source>
        <dbReference type="EMBL" id="GFH52453.1"/>
    </source>
</evidence>
<dbReference type="InterPro" id="IPR016477">
    <property type="entry name" value="Fructo-/Ketosamine-3-kinase"/>
</dbReference>
<accession>A0AAD3CUZ3</accession>